<evidence type="ECO:0000313" key="1">
    <source>
        <dbReference type="EMBL" id="CAF4325918.1"/>
    </source>
</evidence>
<accession>A0A820JGY5</accession>
<comment type="caution">
    <text evidence="1">The sequence shown here is derived from an EMBL/GenBank/DDBJ whole genome shotgun (WGS) entry which is preliminary data.</text>
</comment>
<feature type="non-terminal residue" evidence="1">
    <location>
        <position position="52"/>
    </location>
</feature>
<dbReference type="Proteomes" id="UP000663823">
    <property type="component" value="Unassembled WGS sequence"/>
</dbReference>
<proteinExistence type="predicted"/>
<reference evidence="1" key="1">
    <citation type="submission" date="2021-02" db="EMBL/GenBank/DDBJ databases">
        <authorList>
            <person name="Nowell W R."/>
        </authorList>
    </citation>
    <scope>NUCLEOTIDE SEQUENCE</scope>
</reference>
<organism evidence="1 2">
    <name type="scientific">Rotaria sordida</name>
    <dbReference type="NCBI Taxonomy" id="392033"/>
    <lineage>
        <taxon>Eukaryota</taxon>
        <taxon>Metazoa</taxon>
        <taxon>Spiralia</taxon>
        <taxon>Gnathifera</taxon>
        <taxon>Rotifera</taxon>
        <taxon>Eurotatoria</taxon>
        <taxon>Bdelloidea</taxon>
        <taxon>Philodinida</taxon>
        <taxon>Philodinidae</taxon>
        <taxon>Rotaria</taxon>
    </lineage>
</organism>
<dbReference type="EMBL" id="CAJOAX010055097">
    <property type="protein sequence ID" value="CAF4325918.1"/>
    <property type="molecule type" value="Genomic_DNA"/>
</dbReference>
<name>A0A820JGY5_9BILA</name>
<sequence length="52" mass="5510">MRALEQALPPGIPVFLTQNNGTLLSIDQCIRFPVLTFASGPTNSMVGAAHLT</sequence>
<evidence type="ECO:0000313" key="2">
    <source>
        <dbReference type="Proteomes" id="UP000663823"/>
    </source>
</evidence>
<dbReference type="AlphaFoldDB" id="A0A820JGY5"/>
<gene>
    <name evidence="1" type="ORF">OTI717_LOCUS42811</name>
</gene>
<protein>
    <submittedName>
        <fullName evidence="1">Uncharacterized protein</fullName>
    </submittedName>
</protein>